<evidence type="ECO:0000313" key="1">
    <source>
        <dbReference type="EMBL" id="KAL2051000.1"/>
    </source>
</evidence>
<sequence>MQDIIRRFDFISLSLCYKIYRVFQYSIIDSTISYTFIKTVSCSKSHLVSQTMAPKPTRTINIYDKGSNYLLLDSDEITPLYNCHWNGHSAPHMTVTKHSDPNHVVGTATYYSQKKAGFFSTSSKISLAINSHTTPLTKEGGIFSIDKRAYQSVQGSTFYWKGGYVGSWFLKLVDGQGKEWARYLNRMYTGSKMGVFEIVVEPLAEEMLDEIVVGGLAMLSEEKTSMGGCGFEYSFGGGGLKYFCELR</sequence>
<accession>A0ABR4B097</accession>
<dbReference type="EMBL" id="JBHFEH010000040">
    <property type="protein sequence ID" value="KAL2051000.1"/>
    <property type="molecule type" value="Genomic_DNA"/>
</dbReference>
<organism evidence="1 2">
    <name type="scientific">Lepraria finkii</name>
    <dbReference type="NCBI Taxonomy" id="1340010"/>
    <lineage>
        <taxon>Eukaryota</taxon>
        <taxon>Fungi</taxon>
        <taxon>Dikarya</taxon>
        <taxon>Ascomycota</taxon>
        <taxon>Pezizomycotina</taxon>
        <taxon>Lecanoromycetes</taxon>
        <taxon>OSLEUM clade</taxon>
        <taxon>Lecanoromycetidae</taxon>
        <taxon>Lecanorales</taxon>
        <taxon>Lecanorineae</taxon>
        <taxon>Stereocaulaceae</taxon>
        <taxon>Lepraria</taxon>
    </lineage>
</organism>
<comment type="caution">
    <text evidence="1">The sequence shown here is derived from an EMBL/GenBank/DDBJ whole genome shotgun (WGS) entry which is preliminary data.</text>
</comment>
<name>A0ABR4B097_9LECA</name>
<gene>
    <name evidence="1" type="ORF">ABVK25_008746</name>
</gene>
<reference evidence="1 2" key="1">
    <citation type="submission" date="2024-09" db="EMBL/GenBank/DDBJ databases">
        <title>Rethinking Asexuality: The Enigmatic Case of Functional Sexual Genes in Lepraria (Stereocaulaceae).</title>
        <authorList>
            <person name="Doellman M."/>
            <person name="Sun Y."/>
            <person name="Barcenas-Pena A."/>
            <person name="Lumbsch H.T."/>
            <person name="Grewe F."/>
        </authorList>
    </citation>
    <scope>NUCLEOTIDE SEQUENCE [LARGE SCALE GENOMIC DNA]</scope>
    <source>
        <strain evidence="1 2">Grewe 0041</strain>
    </source>
</reference>
<proteinExistence type="predicted"/>
<keyword evidence="2" id="KW-1185">Reference proteome</keyword>
<protein>
    <submittedName>
        <fullName evidence="1">Uncharacterized protein</fullName>
    </submittedName>
</protein>
<evidence type="ECO:0000313" key="2">
    <source>
        <dbReference type="Proteomes" id="UP001590951"/>
    </source>
</evidence>
<dbReference type="Proteomes" id="UP001590951">
    <property type="component" value="Unassembled WGS sequence"/>
</dbReference>